<gene>
    <name evidence="1" type="ORF">DE4585_02634</name>
</gene>
<accession>A0A4R8S0D6</accession>
<evidence type="ECO:0008006" key="3">
    <source>
        <dbReference type="Google" id="ProtNLM"/>
    </source>
</evidence>
<dbReference type="RefSeq" id="WP_191989075.1">
    <property type="nucleotide sequence ID" value="NZ_PECH01000007.1"/>
</dbReference>
<organism evidence="1 2">
    <name type="scientific">Mycobacteroides salmoniphilum</name>
    <dbReference type="NCBI Taxonomy" id="404941"/>
    <lineage>
        <taxon>Bacteria</taxon>
        <taxon>Bacillati</taxon>
        <taxon>Actinomycetota</taxon>
        <taxon>Actinomycetes</taxon>
        <taxon>Mycobacteriales</taxon>
        <taxon>Mycobacteriaceae</taxon>
        <taxon>Mycobacteroides</taxon>
    </lineage>
</organism>
<evidence type="ECO:0000313" key="1">
    <source>
        <dbReference type="EMBL" id="TDZ82105.1"/>
    </source>
</evidence>
<dbReference type="EMBL" id="PECH01000007">
    <property type="protein sequence ID" value="TDZ82105.1"/>
    <property type="molecule type" value="Genomic_DNA"/>
</dbReference>
<dbReference type="AlphaFoldDB" id="A0A4R8S0D6"/>
<dbReference type="Proteomes" id="UP000295117">
    <property type="component" value="Unassembled WGS sequence"/>
</dbReference>
<comment type="caution">
    <text evidence="1">The sequence shown here is derived from an EMBL/GenBank/DDBJ whole genome shotgun (WGS) entry which is preliminary data.</text>
</comment>
<proteinExistence type="predicted"/>
<sequence length="96" mass="11506">MRYTYEAAPVRAAIRLTWATNDIRRNIFDKDRTRHFYDQIAWFSTPTGTPLLQSLTYTKQPGSFDFVPHCYPKLTKNELSWRIYDHYPLWAEFQIG</sequence>
<reference evidence="1 2" key="1">
    <citation type="journal article" date="2019" name="Sci. Rep.">
        <title>Extended insight into the Mycobacterium chelonae-abscessus complex through whole genome sequencing of Mycobacterium salmoniphilum outbreak and Mycobacterium salmoniphilum-like strains.</title>
        <authorList>
            <person name="Behra P.R.K."/>
            <person name="Das S."/>
            <person name="Pettersson B.M.F."/>
            <person name="Shirreff L."/>
            <person name="DuCote T."/>
            <person name="Jacobsson K.G."/>
            <person name="Ennis D.G."/>
            <person name="Kirsebom L.A."/>
        </authorList>
    </citation>
    <scope>NUCLEOTIDE SEQUENCE [LARGE SCALE GENOMIC DNA]</scope>
    <source>
        <strain evidence="1 2">DE 4585</strain>
    </source>
</reference>
<name>A0A4R8S0D6_9MYCO</name>
<protein>
    <recommendedName>
        <fullName evidence="3">Endonuclease/Exonuclease/phosphatase family protein</fullName>
    </recommendedName>
</protein>
<evidence type="ECO:0000313" key="2">
    <source>
        <dbReference type="Proteomes" id="UP000295117"/>
    </source>
</evidence>